<dbReference type="InterPro" id="IPR001387">
    <property type="entry name" value="Cro/C1-type_HTH"/>
</dbReference>
<gene>
    <name evidence="2" type="ORF">FYC62_10695</name>
</gene>
<dbReference type="Pfam" id="PF01381">
    <property type="entry name" value="HTH_3"/>
    <property type="match status" value="1"/>
</dbReference>
<evidence type="ECO:0000313" key="3">
    <source>
        <dbReference type="Proteomes" id="UP000323653"/>
    </source>
</evidence>
<sequence length="123" mass="14236">MKTNKPELYNSNIIDEMFDEISQEDFEKTTTKMKLAAKIADAIKSNGWKKSEFAKIVKQQPSVISKWLSGTHNFTTDTLIDLEHILNIKLLNVDQKPESIIYKRSVETTIEIDEVTFWNNNLT</sequence>
<dbReference type="EMBL" id="CP043329">
    <property type="protein sequence ID" value="QEK52071.1"/>
    <property type="molecule type" value="Genomic_DNA"/>
</dbReference>
<proteinExistence type="predicted"/>
<evidence type="ECO:0000313" key="2">
    <source>
        <dbReference type="EMBL" id="QEK52071.1"/>
    </source>
</evidence>
<dbReference type="PROSITE" id="PS50943">
    <property type="entry name" value="HTH_CROC1"/>
    <property type="match status" value="1"/>
</dbReference>
<dbReference type="Proteomes" id="UP000323653">
    <property type="component" value="Chromosome"/>
</dbReference>
<dbReference type="CDD" id="cd00093">
    <property type="entry name" value="HTH_XRE"/>
    <property type="match status" value="1"/>
</dbReference>
<reference evidence="2 3" key="1">
    <citation type="submission" date="2019-08" db="EMBL/GenBank/DDBJ databases">
        <title>Pedobacter sp. nov., isolated from Han river, South Korea.</title>
        <authorList>
            <person name="Lee D.-H."/>
            <person name="Kim Y.-S."/>
            <person name="Hwang E.-M."/>
            <person name="Le Tran T.C."/>
            <person name="Cha C.-J."/>
        </authorList>
    </citation>
    <scope>NUCLEOTIDE SEQUENCE [LARGE SCALE GENOMIC DNA]</scope>
    <source>
        <strain evidence="2 3">CJ43</strain>
    </source>
</reference>
<name>A0A5C0VK54_9SPHI</name>
<dbReference type="AlphaFoldDB" id="A0A5C0VK54"/>
<dbReference type="Gene3D" id="1.10.260.40">
    <property type="entry name" value="lambda repressor-like DNA-binding domains"/>
    <property type="match status" value="1"/>
</dbReference>
<dbReference type="KEGG" id="pej:FYC62_10695"/>
<dbReference type="SMART" id="SM00530">
    <property type="entry name" value="HTH_XRE"/>
    <property type="match status" value="1"/>
</dbReference>
<organism evidence="2 3">
    <name type="scientific">Pedobacter aquae</name>
    <dbReference type="NCBI Taxonomy" id="2605747"/>
    <lineage>
        <taxon>Bacteria</taxon>
        <taxon>Pseudomonadati</taxon>
        <taxon>Bacteroidota</taxon>
        <taxon>Sphingobacteriia</taxon>
        <taxon>Sphingobacteriales</taxon>
        <taxon>Sphingobacteriaceae</taxon>
        <taxon>Pedobacter</taxon>
    </lineage>
</organism>
<dbReference type="RefSeq" id="WP_149074928.1">
    <property type="nucleotide sequence ID" value="NZ_CP043329.1"/>
</dbReference>
<feature type="domain" description="HTH cro/C1-type" evidence="1">
    <location>
        <begin position="39"/>
        <end position="93"/>
    </location>
</feature>
<protein>
    <submittedName>
        <fullName evidence="2">Helix-turn-helix transcriptional regulator</fullName>
    </submittedName>
</protein>
<keyword evidence="3" id="KW-1185">Reference proteome</keyword>
<dbReference type="SUPFAM" id="SSF47413">
    <property type="entry name" value="lambda repressor-like DNA-binding domains"/>
    <property type="match status" value="1"/>
</dbReference>
<accession>A0A5C0VK54</accession>
<dbReference type="InterPro" id="IPR010982">
    <property type="entry name" value="Lambda_DNA-bd_dom_sf"/>
</dbReference>
<evidence type="ECO:0000259" key="1">
    <source>
        <dbReference type="PROSITE" id="PS50943"/>
    </source>
</evidence>
<dbReference type="GO" id="GO:0003677">
    <property type="term" value="F:DNA binding"/>
    <property type="evidence" value="ECO:0007669"/>
    <property type="project" value="InterPro"/>
</dbReference>